<sequence>MKTKTFFISNPSYSTISATFLVKDNNSIIEDSEDSENSEVSKDSEIEENEYNNLEIVECFKIEIILCLRDEIFQHNEFDTNSEESPEESTNESDESDNGSVVSNKTGQDRADECANNDPTTIDKEDIDENLSAIKNSNENFESLPIALQKA</sequence>
<keyword evidence="2" id="KW-1185">Reference proteome</keyword>
<gene>
    <name evidence="1" type="ORF">RPERSI_LOCUS2632</name>
</gene>
<name>A0ACA9LDE3_9GLOM</name>
<protein>
    <submittedName>
        <fullName evidence="1">17913_t:CDS:1</fullName>
    </submittedName>
</protein>
<organism evidence="1 2">
    <name type="scientific">Racocetra persica</name>
    <dbReference type="NCBI Taxonomy" id="160502"/>
    <lineage>
        <taxon>Eukaryota</taxon>
        <taxon>Fungi</taxon>
        <taxon>Fungi incertae sedis</taxon>
        <taxon>Mucoromycota</taxon>
        <taxon>Glomeromycotina</taxon>
        <taxon>Glomeromycetes</taxon>
        <taxon>Diversisporales</taxon>
        <taxon>Gigasporaceae</taxon>
        <taxon>Racocetra</taxon>
    </lineage>
</organism>
<accession>A0ACA9LDE3</accession>
<proteinExistence type="predicted"/>
<evidence type="ECO:0000313" key="1">
    <source>
        <dbReference type="EMBL" id="CAG8519484.1"/>
    </source>
</evidence>
<evidence type="ECO:0000313" key="2">
    <source>
        <dbReference type="Proteomes" id="UP000789920"/>
    </source>
</evidence>
<reference evidence="1" key="1">
    <citation type="submission" date="2021-06" db="EMBL/GenBank/DDBJ databases">
        <authorList>
            <person name="Kallberg Y."/>
            <person name="Tangrot J."/>
            <person name="Rosling A."/>
        </authorList>
    </citation>
    <scope>NUCLEOTIDE SEQUENCE</scope>
    <source>
        <strain evidence="1">MA461A</strain>
    </source>
</reference>
<comment type="caution">
    <text evidence="1">The sequence shown here is derived from an EMBL/GenBank/DDBJ whole genome shotgun (WGS) entry which is preliminary data.</text>
</comment>
<feature type="non-terminal residue" evidence="1">
    <location>
        <position position="151"/>
    </location>
</feature>
<dbReference type="EMBL" id="CAJVQC010002946">
    <property type="protein sequence ID" value="CAG8519484.1"/>
    <property type="molecule type" value="Genomic_DNA"/>
</dbReference>
<dbReference type="Proteomes" id="UP000789920">
    <property type="component" value="Unassembled WGS sequence"/>
</dbReference>